<evidence type="ECO:0000256" key="1">
    <source>
        <dbReference type="SAM" id="Phobius"/>
    </source>
</evidence>
<feature type="transmembrane region" description="Helical" evidence="1">
    <location>
        <begin position="70"/>
        <end position="100"/>
    </location>
</feature>
<reference evidence="4" key="1">
    <citation type="submission" date="2022-11" db="UniProtKB">
        <authorList>
            <consortium name="WormBaseParasite"/>
        </authorList>
    </citation>
    <scope>IDENTIFICATION</scope>
</reference>
<feature type="transmembrane region" description="Helical" evidence="1">
    <location>
        <begin position="43"/>
        <end position="63"/>
    </location>
</feature>
<accession>A0A914CGU6</accession>
<keyword evidence="1" id="KW-0472">Membrane</keyword>
<evidence type="ECO:0000313" key="4">
    <source>
        <dbReference type="WBParaSite" id="ACRNAN_scaffold1027.g18296.t2"/>
    </source>
</evidence>
<protein>
    <submittedName>
        <fullName evidence="4">7TM GPCR serpentine receptor class x (Srx) domain-containing protein</fullName>
    </submittedName>
</protein>
<dbReference type="SUPFAM" id="SSF81321">
    <property type="entry name" value="Family A G protein-coupled receptor-like"/>
    <property type="match status" value="1"/>
</dbReference>
<evidence type="ECO:0000313" key="3">
    <source>
        <dbReference type="Proteomes" id="UP000887540"/>
    </source>
</evidence>
<dbReference type="WBParaSite" id="ACRNAN_scaffold1027.g18296.t2">
    <property type="protein sequence ID" value="ACRNAN_scaffold1027.g18296.t2"/>
    <property type="gene ID" value="ACRNAN_scaffold1027.g18296"/>
</dbReference>
<organism evidence="3 4">
    <name type="scientific">Acrobeloides nanus</name>
    <dbReference type="NCBI Taxonomy" id="290746"/>
    <lineage>
        <taxon>Eukaryota</taxon>
        <taxon>Metazoa</taxon>
        <taxon>Ecdysozoa</taxon>
        <taxon>Nematoda</taxon>
        <taxon>Chromadorea</taxon>
        <taxon>Rhabditida</taxon>
        <taxon>Tylenchina</taxon>
        <taxon>Cephalobomorpha</taxon>
        <taxon>Cephaloboidea</taxon>
        <taxon>Cephalobidae</taxon>
        <taxon>Acrobeloides</taxon>
    </lineage>
</organism>
<dbReference type="InterPro" id="IPR019430">
    <property type="entry name" value="7TM_GPCR_serpentine_rcpt_Srx"/>
</dbReference>
<name>A0A914CGU6_9BILA</name>
<proteinExistence type="predicted"/>
<sequence>MAIAAFYLGPSAIAQEFLFPGENGGTGVFVVSYLSGAQYYQEMFLQAIIAVDRVVTIVFFTSYNIFTRKVVIVVAFGVYIGGFLLEAMVMFVIPCCHIAYFGEIGFNYVDYFVDLPVDITTSLIALLSYIVLYLYIKFNPHQKSSATVFTNEFQHQSSQSRLSRSKVKEIRFAIQFAAISIFSLLATVCEEK</sequence>
<dbReference type="Proteomes" id="UP000887540">
    <property type="component" value="Unplaced"/>
</dbReference>
<dbReference type="PANTHER" id="PTHR22718">
    <property type="entry name" value="SERPENTINE RECEPTOR, CLASS X"/>
    <property type="match status" value="1"/>
</dbReference>
<evidence type="ECO:0000259" key="2">
    <source>
        <dbReference type="Pfam" id="PF10328"/>
    </source>
</evidence>
<dbReference type="AlphaFoldDB" id="A0A914CGU6"/>
<feature type="transmembrane region" description="Helical" evidence="1">
    <location>
        <begin position="115"/>
        <end position="136"/>
    </location>
</feature>
<keyword evidence="3" id="KW-1185">Reference proteome</keyword>
<keyword evidence="1" id="KW-0812">Transmembrane</keyword>
<dbReference type="PANTHER" id="PTHR22718:SF11">
    <property type="entry name" value="7TM GPCR SERPENTINE RECEPTOR CLASS X (SRX) DOMAIN-CONTAINING PROTEIN"/>
    <property type="match status" value="1"/>
</dbReference>
<keyword evidence="1" id="KW-1133">Transmembrane helix</keyword>
<feature type="domain" description="7TM GPCR serpentine receptor class x (Srx)" evidence="2">
    <location>
        <begin position="3"/>
        <end position="185"/>
    </location>
</feature>
<dbReference type="Pfam" id="PF10328">
    <property type="entry name" value="7TM_GPCR_Srx"/>
    <property type="match status" value="1"/>
</dbReference>
<dbReference type="Gene3D" id="1.20.1070.10">
    <property type="entry name" value="Rhodopsin 7-helix transmembrane proteins"/>
    <property type="match status" value="1"/>
</dbReference>